<accession>A0AA88P511</accession>
<organism evidence="1 2">
    <name type="scientific">Cirrhinus molitorella</name>
    <name type="common">mud carp</name>
    <dbReference type="NCBI Taxonomy" id="172907"/>
    <lineage>
        <taxon>Eukaryota</taxon>
        <taxon>Metazoa</taxon>
        <taxon>Chordata</taxon>
        <taxon>Craniata</taxon>
        <taxon>Vertebrata</taxon>
        <taxon>Euteleostomi</taxon>
        <taxon>Actinopterygii</taxon>
        <taxon>Neopterygii</taxon>
        <taxon>Teleostei</taxon>
        <taxon>Ostariophysi</taxon>
        <taxon>Cypriniformes</taxon>
        <taxon>Cyprinidae</taxon>
        <taxon>Labeoninae</taxon>
        <taxon>Labeonini</taxon>
        <taxon>Cirrhinus</taxon>
    </lineage>
</organism>
<protein>
    <submittedName>
        <fullName evidence="1">Uncharacterized protein</fullName>
    </submittedName>
</protein>
<sequence length="151" mass="16738">MRREEEESRVEDDRAEDGKQRMEEGGKGRRAASGSRRVAAGWFGAGGGSHSCSSASGRHFVLRERESLCGSFYERPGAVRHRILFAIVRSKVRASADAYERNDRRPSVFMFAVRGSGATRIIVVRGTQRARTPPPSPFNNRASAKDVKVDQ</sequence>
<reference evidence="1" key="1">
    <citation type="submission" date="2023-08" db="EMBL/GenBank/DDBJ databases">
        <title>Chromosome-level Genome Assembly of mud carp (Cirrhinus molitorella).</title>
        <authorList>
            <person name="Liu H."/>
        </authorList>
    </citation>
    <scope>NUCLEOTIDE SEQUENCE</scope>
    <source>
        <strain evidence="1">Prfri</strain>
        <tissue evidence="1">Muscle</tissue>
    </source>
</reference>
<comment type="caution">
    <text evidence="1">The sequence shown here is derived from an EMBL/GenBank/DDBJ whole genome shotgun (WGS) entry which is preliminary data.</text>
</comment>
<evidence type="ECO:0000313" key="2">
    <source>
        <dbReference type="Proteomes" id="UP001187343"/>
    </source>
</evidence>
<dbReference type="AlphaFoldDB" id="A0AA88P511"/>
<keyword evidence="2" id="KW-1185">Reference proteome</keyword>
<evidence type="ECO:0000313" key="1">
    <source>
        <dbReference type="EMBL" id="KAK2870962.1"/>
    </source>
</evidence>
<dbReference type="Proteomes" id="UP001187343">
    <property type="component" value="Unassembled WGS sequence"/>
</dbReference>
<proteinExistence type="predicted"/>
<gene>
    <name evidence="1" type="ORF">Q8A67_023489</name>
</gene>
<dbReference type="EMBL" id="JAUYZG010000023">
    <property type="protein sequence ID" value="KAK2870962.1"/>
    <property type="molecule type" value="Genomic_DNA"/>
</dbReference>
<name>A0AA88P511_9TELE</name>